<gene>
    <name evidence="2" type="ORF">ACFFHU_16275</name>
</gene>
<accession>A0ABV6NZ19</accession>
<keyword evidence="3" id="KW-1185">Reference proteome</keyword>
<sequence>MLIYVGIPALVVLVISGLVFAGRGRGGSAARRYRPGRPFDFTPVWFLSSPEQLAETAGVALPPGAQTPALTSSEVEHRPETAARIGATGGASDRW</sequence>
<evidence type="ECO:0000256" key="1">
    <source>
        <dbReference type="SAM" id="MobiDB-lite"/>
    </source>
</evidence>
<comment type="caution">
    <text evidence="2">The sequence shown here is derived from an EMBL/GenBank/DDBJ whole genome shotgun (WGS) entry which is preliminary data.</text>
</comment>
<feature type="region of interest" description="Disordered" evidence="1">
    <location>
        <begin position="63"/>
        <end position="95"/>
    </location>
</feature>
<reference evidence="2 3" key="1">
    <citation type="submission" date="2024-09" db="EMBL/GenBank/DDBJ databases">
        <authorList>
            <person name="Sun Q."/>
            <person name="Mori K."/>
        </authorList>
    </citation>
    <scope>NUCLEOTIDE SEQUENCE [LARGE SCALE GENOMIC DNA]</scope>
    <source>
        <strain evidence="2 3">TBRC 2205</strain>
    </source>
</reference>
<dbReference type="EMBL" id="JBHLUE010000011">
    <property type="protein sequence ID" value="MFC0565684.1"/>
    <property type="molecule type" value="Genomic_DNA"/>
</dbReference>
<dbReference type="Proteomes" id="UP001589894">
    <property type="component" value="Unassembled WGS sequence"/>
</dbReference>
<dbReference type="RefSeq" id="WP_377339830.1">
    <property type="nucleotide sequence ID" value="NZ_JBHLUE010000011.1"/>
</dbReference>
<organism evidence="2 3">
    <name type="scientific">Plantactinospora siamensis</name>
    <dbReference type="NCBI Taxonomy" id="555372"/>
    <lineage>
        <taxon>Bacteria</taxon>
        <taxon>Bacillati</taxon>
        <taxon>Actinomycetota</taxon>
        <taxon>Actinomycetes</taxon>
        <taxon>Micromonosporales</taxon>
        <taxon>Micromonosporaceae</taxon>
        <taxon>Plantactinospora</taxon>
    </lineage>
</organism>
<evidence type="ECO:0008006" key="4">
    <source>
        <dbReference type="Google" id="ProtNLM"/>
    </source>
</evidence>
<protein>
    <recommendedName>
        <fullName evidence="4">Secreted protein</fullName>
    </recommendedName>
</protein>
<proteinExistence type="predicted"/>
<evidence type="ECO:0000313" key="2">
    <source>
        <dbReference type="EMBL" id="MFC0565684.1"/>
    </source>
</evidence>
<name>A0ABV6NZ19_9ACTN</name>
<evidence type="ECO:0000313" key="3">
    <source>
        <dbReference type="Proteomes" id="UP001589894"/>
    </source>
</evidence>